<dbReference type="Proteomes" id="UP000177040">
    <property type="component" value="Unassembled WGS sequence"/>
</dbReference>
<comment type="caution">
    <text evidence="2">The sequence shown here is derived from an EMBL/GenBank/DDBJ whole genome shotgun (WGS) entry which is preliminary data.</text>
</comment>
<dbReference type="Pfam" id="PF01266">
    <property type="entry name" value="DAO"/>
    <property type="match status" value="1"/>
</dbReference>
<feature type="domain" description="FAD dependent oxidoreductase" evidence="1">
    <location>
        <begin position="5"/>
        <end position="255"/>
    </location>
</feature>
<protein>
    <recommendedName>
        <fullName evidence="1">FAD dependent oxidoreductase domain-containing protein</fullName>
    </recommendedName>
</protein>
<reference evidence="2 3" key="1">
    <citation type="journal article" date="2016" name="Nat. Commun.">
        <title>Thousands of microbial genomes shed light on interconnected biogeochemical processes in an aquifer system.</title>
        <authorList>
            <person name="Anantharaman K."/>
            <person name="Brown C.T."/>
            <person name="Hug L.A."/>
            <person name="Sharon I."/>
            <person name="Castelle C.J."/>
            <person name="Probst A.J."/>
            <person name="Thomas B.C."/>
            <person name="Singh A."/>
            <person name="Wilkins M.J."/>
            <person name="Karaoz U."/>
            <person name="Brodie E.L."/>
            <person name="Williams K.H."/>
            <person name="Hubbard S.S."/>
            <person name="Banfield J.F."/>
        </authorList>
    </citation>
    <scope>NUCLEOTIDE SEQUENCE [LARGE SCALE GENOMIC DNA]</scope>
</reference>
<name>A0A1F6N3K6_9BACT</name>
<gene>
    <name evidence="2" type="ORF">A2983_03030</name>
</gene>
<evidence type="ECO:0000313" key="3">
    <source>
        <dbReference type="Proteomes" id="UP000177040"/>
    </source>
</evidence>
<proteinExistence type="predicted"/>
<dbReference type="AlphaFoldDB" id="A0A1F6N3K6"/>
<sequence>MKRPRVAIIGAGIFGISCALELADRCDVVIFEQNDDIMRGGTYGNQYRHHLGFHYPRSAATVEQCLGAQDSFKSVWGESIDSQYPAYYAIAKAGTKISANDFLNFCDQFKLSYQIEYPGEEWLNPEAVELCIKTAEPIYNYPRLRTMAHNKIKATSGISLRLSSEVTSVKLLDNGIKQLEVLINKNVEEISVDYVVNAMYTNHNLLYHWLGIPAPLLEFRLKELVVIKLPVDQSVAVTIMDGQFVTIVPMAEKGLFTLGDVGRSIHEISVSAHGQPWGRGEQVNKISHFPEMQEANPFFIPLIRSAEYVRSIFTVLPVRPNTTETDERTTTVTAHGHGCWSVFEGKIVTCVSFARQVAQELLRGI</sequence>
<evidence type="ECO:0000313" key="2">
    <source>
        <dbReference type="EMBL" id="OGH78464.1"/>
    </source>
</evidence>
<dbReference type="PROSITE" id="PS51257">
    <property type="entry name" value="PROKAR_LIPOPROTEIN"/>
    <property type="match status" value="1"/>
</dbReference>
<evidence type="ECO:0000259" key="1">
    <source>
        <dbReference type="Pfam" id="PF01266"/>
    </source>
</evidence>
<dbReference type="EMBL" id="MFQH01000009">
    <property type="protein sequence ID" value="OGH78464.1"/>
    <property type="molecule type" value="Genomic_DNA"/>
</dbReference>
<dbReference type="SUPFAM" id="SSF51905">
    <property type="entry name" value="FAD/NAD(P)-binding domain"/>
    <property type="match status" value="1"/>
</dbReference>
<dbReference type="InterPro" id="IPR036188">
    <property type="entry name" value="FAD/NAD-bd_sf"/>
</dbReference>
<dbReference type="InterPro" id="IPR006076">
    <property type="entry name" value="FAD-dep_OxRdtase"/>
</dbReference>
<dbReference type="Gene3D" id="3.50.50.60">
    <property type="entry name" value="FAD/NAD(P)-binding domain"/>
    <property type="match status" value="1"/>
</dbReference>
<organism evidence="2 3">
    <name type="scientific">Candidatus Magasanikbacteria bacterium RIFCSPLOWO2_01_FULL_40_15</name>
    <dbReference type="NCBI Taxonomy" id="1798686"/>
    <lineage>
        <taxon>Bacteria</taxon>
        <taxon>Candidatus Magasanikiibacteriota</taxon>
    </lineage>
</organism>
<accession>A0A1F6N3K6</accession>
<dbReference type="Gene3D" id="3.30.9.10">
    <property type="entry name" value="D-Amino Acid Oxidase, subunit A, domain 2"/>
    <property type="match status" value="1"/>
</dbReference>